<accession>A0A380MV60</accession>
<dbReference type="GO" id="GO:0015295">
    <property type="term" value="F:solute:proton symporter activity"/>
    <property type="evidence" value="ECO:0007669"/>
    <property type="project" value="TreeGrafter"/>
</dbReference>
<feature type="transmembrane region" description="Helical" evidence="8">
    <location>
        <begin position="444"/>
        <end position="467"/>
    </location>
</feature>
<dbReference type="Proteomes" id="UP000254601">
    <property type="component" value="Unassembled WGS sequence"/>
</dbReference>
<keyword evidence="6 8" id="KW-1133">Transmembrane helix</keyword>
<name>A0A380MV60_9GAMM</name>
<sequence>MSQSILALLAFTPILLAGILLVGFHIKAKYAMPIVFAITVIIADFAWQMDLLRIAASTLQGIVIAIGVLWVAFGAIFLLNTLKESGAIGIIRSGFTNISPDRRIQTIIIVWLFGSFIEGAAGYGAPAAVISPLLVAIGFPAMGAVMVGMMVQSTPVSFGAIGTPIVIGIDGGLDKGTLEPIFAAQDLSWRGFLELVTHDVVMIHSIVGVVMPLFMCVMLTRFFGKNRSWKEGLGVAPFAIFAALAMILPYYFVGYFIGPEFPSLLGGLIGLMIVLPAAKAGFLIPKTPWNFDVPENWPTAWLGSLQIKLDDIGTPRHIPLWSAWLPYVLMTALLVITRVSPDAMAWSKFIDFKFTNILGVEKISAGFQPLYIPGGLMIIAAVFAMFFHRMRHDMIQRATKESIGVLLGAGVVLIFTIPMVRIMINSGVNAADIVSMPIMMARGIASLFGEVYPFFAATVGALGAFIAGSNTVSNMMLSQFQLGVAEQIHVSGTFILALQAVGAAAGNMIAIHNVVAASATVGLLGREGLTLRKTIIPTIYYLIASGIIGLLAMYVFHIQDKIQFVAP</sequence>
<feature type="transmembrane region" description="Helical" evidence="8">
    <location>
        <begin position="201"/>
        <end position="223"/>
    </location>
</feature>
<comment type="caution">
    <text evidence="8">Lacks conserved residue(s) required for the propagation of feature annotation.</text>
</comment>
<feature type="transmembrane region" description="Helical" evidence="8">
    <location>
        <begin position="129"/>
        <end position="149"/>
    </location>
</feature>
<feature type="transmembrane region" description="Helical" evidence="8">
    <location>
        <begin position="264"/>
        <end position="284"/>
    </location>
</feature>
<evidence type="ECO:0000256" key="8">
    <source>
        <dbReference type="RuleBase" id="RU365092"/>
    </source>
</evidence>
<feature type="transmembrane region" description="Helical" evidence="8">
    <location>
        <begin position="61"/>
        <end position="82"/>
    </location>
</feature>
<feature type="transmembrane region" description="Helical" evidence="8">
    <location>
        <begin position="318"/>
        <end position="339"/>
    </location>
</feature>
<feature type="transmembrane region" description="Helical" evidence="8">
    <location>
        <begin position="535"/>
        <end position="556"/>
    </location>
</feature>
<evidence type="ECO:0000313" key="9">
    <source>
        <dbReference type="EMBL" id="SUO96469.1"/>
    </source>
</evidence>
<feature type="transmembrane region" description="Helical" evidence="8">
    <location>
        <begin position="103"/>
        <end position="123"/>
    </location>
</feature>
<dbReference type="EMBL" id="UHIC01000001">
    <property type="protein sequence ID" value="SUO96469.1"/>
    <property type="molecule type" value="Genomic_DNA"/>
</dbReference>
<dbReference type="AlphaFoldDB" id="A0A380MV60"/>
<comment type="similarity">
    <text evidence="2 8">Belongs to the lactate permease family.</text>
</comment>
<evidence type="ECO:0000256" key="3">
    <source>
        <dbReference type="ARBA" id="ARBA00022448"/>
    </source>
</evidence>
<protein>
    <recommendedName>
        <fullName evidence="8">L-lactate permease</fullName>
    </recommendedName>
</protein>
<dbReference type="InterPro" id="IPR003804">
    <property type="entry name" value="Lactate_perm"/>
</dbReference>
<proteinExistence type="inferred from homology"/>
<evidence type="ECO:0000256" key="2">
    <source>
        <dbReference type="ARBA" id="ARBA00010100"/>
    </source>
</evidence>
<feature type="transmembrane region" description="Helical" evidence="8">
    <location>
        <begin position="370"/>
        <end position="390"/>
    </location>
</feature>
<keyword evidence="3 8" id="KW-0813">Transport</keyword>
<keyword evidence="8" id="KW-0997">Cell inner membrane</keyword>
<gene>
    <name evidence="9" type="primary">glcA</name>
    <name evidence="9" type="ORF">NCTC13337_01878</name>
</gene>
<organism evidence="9 10">
    <name type="scientific">Suttonella ornithocola</name>
    <dbReference type="NCBI Taxonomy" id="279832"/>
    <lineage>
        <taxon>Bacteria</taxon>
        <taxon>Pseudomonadati</taxon>
        <taxon>Pseudomonadota</taxon>
        <taxon>Gammaproteobacteria</taxon>
        <taxon>Cardiobacteriales</taxon>
        <taxon>Cardiobacteriaceae</taxon>
        <taxon>Suttonella</taxon>
    </lineage>
</organism>
<evidence type="ECO:0000313" key="10">
    <source>
        <dbReference type="Proteomes" id="UP000254601"/>
    </source>
</evidence>
<keyword evidence="5 8" id="KW-0812">Transmembrane</keyword>
<feature type="transmembrane region" description="Helical" evidence="8">
    <location>
        <begin position="31"/>
        <end position="49"/>
    </location>
</feature>
<evidence type="ECO:0000256" key="4">
    <source>
        <dbReference type="ARBA" id="ARBA00022475"/>
    </source>
</evidence>
<feature type="transmembrane region" description="Helical" evidence="8">
    <location>
        <begin position="235"/>
        <end position="258"/>
    </location>
</feature>
<feature type="transmembrane region" description="Helical" evidence="8">
    <location>
        <begin position="488"/>
        <end position="515"/>
    </location>
</feature>
<reference evidence="9 10" key="1">
    <citation type="submission" date="2018-06" db="EMBL/GenBank/DDBJ databases">
        <authorList>
            <consortium name="Pathogen Informatics"/>
            <person name="Doyle S."/>
        </authorList>
    </citation>
    <scope>NUCLEOTIDE SEQUENCE [LARGE SCALE GENOMIC DNA]</scope>
    <source>
        <strain evidence="9 10">NCTC13337</strain>
    </source>
</reference>
<dbReference type="OrthoDB" id="9761056at2"/>
<evidence type="ECO:0000256" key="1">
    <source>
        <dbReference type="ARBA" id="ARBA00004651"/>
    </source>
</evidence>
<dbReference type="RefSeq" id="WP_072576524.1">
    <property type="nucleotide sequence ID" value="NZ_LWHB01000080.1"/>
</dbReference>
<comment type="function">
    <text evidence="8">Uptake of L-lactate across the membrane. Can also transport D-lactate and glycolate.</text>
</comment>
<feature type="transmembrane region" description="Helical" evidence="8">
    <location>
        <begin position="402"/>
        <end position="424"/>
    </location>
</feature>
<dbReference type="GO" id="GO:0015129">
    <property type="term" value="F:lactate transmembrane transporter activity"/>
    <property type="evidence" value="ECO:0007669"/>
    <property type="project" value="UniProtKB-UniRule"/>
</dbReference>
<comment type="subcellular location">
    <subcellularLocation>
        <location evidence="8">Cell inner membrane</location>
        <topology evidence="8">Multi-pass membrane protein</topology>
    </subcellularLocation>
    <subcellularLocation>
        <location evidence="1">Cell membrane</location>
        <topology evidence="1">Multi-pass membrane protein</topology>
    </subcellularLocation>
</comment>
<dbReference type="Pfam" id="PF02652">
    <property type="entry name" value="Lactate_perm"/>
    <property type="match status" value="1"/>
</dbReference>
<keyword evidence="10" id="KW-1185">Reference proteome</keyword>
<evidence type="ECO:0000256" key="5">
    <source>
        <dbReference type="ARBA" id="ARBA00022692"/>
    </source>
</evidence>
<dbReference type="PANTHER" id="PTHR30003:SF0">
    <property type="entry name" value="GLYCOLATE PERMEASE GLCA-RELATED"/>
    <property type="match status" value="1"/>
</dbReference>
<evidence type="ECO:0000256" key="7">
    <source>
        <dbReference type="ARBA" id="ARBA00023136"/>
    </source>
</evidence>
<keyword evidence="7 8" id="KW-0472">Membrane</keyword>
<feature type="transmembrane region" description="Helical" evidence="8">
    <location>
        <begin position="156"/>
        <end position="173"/>
    </location>
</feature>
<feature type="transmembrane region" description="Helical" evidence="8">
    <location>
        <begin position="6"/>
        <end position="24"/>
    </location>
</feature>
<dbReference type="GO" id="GO:0005886">
    <property type="term" value="C:plasma membrane"/>
    <property type="evidence" value="ECO:0007669"/>
    <property type="project" value="UniProtKB-SubCell"/>
</dbReference>
<evidence type="ECO:0000256" key="6">
    <source>
        <dbReference type="ARBA" id="ARBA00022989"/>
    </source>
</evidence>
<keyword evidence="4" id="KW-1003">Cell membrane</keyword>
<dbReference type="PANTHER" id="PTHR30003">
    <property type="entry name" value="L-LACTATE PERMEASE"/>
    <property type="match status" value="1"/>
</dbReference>